<dbReference type="AlphaFoldDB" id="A0AAU7BU95"/>
<keyword evidence="1" id="KW-0732">Signal</keyword>
<name>A0AAU7BU95_9FLAO</name>
<dbReference type="SUPFAM" id="SSF54427">
    <property type="entry name" value="NTF2-like"/>
    <property type="match status" value="1"/>
</dbReference>
<organism evidence="2">
    <name type="scientific">Pontimicrobium sp. SW4</name>
    <dbReference type="NCBI Taxonomy" id="3153519"/>
    <lineage>
        <taxon>Bacteria</taxon>
        <taxon>Pseudomonadati</taxon>
        <taxon>Bacteroidota</taxon>
        <taxon>Flavobacteriia</taxon>
        <taxon>Flavobacteriales</taxon>
        <taxon>Flavobacteriaceae</taxon>
        <taxon>Pontimicrobium</taxon>
    </lineage>
</organism>
<proteinExistence type="predicted"/>
<gene>
    <name evidence="2" type="ORF">ABGB03_01955</name>
</gene>
<dbReference type="PROSITE" id="PS51257">
    <property type="entry name" value="PROKAR_LIPOPROTEIN"/>
    <property type="match status" value="1"/>
</dbReference>
<dbReference type="InterPro" id="IPR032710">
    <property type="entry name" value="NTF2-like_dom_sf"/>
</dbReference>
<sequence length="164" mass="18678">MKAKNITTLVLVLLLFIACNTTTKNELPVQEVKLTENEVSPIIDKWLKLWETYDVNMLDEIFLESDELTYFSSEKEGLMKGYKELKPHHIGFGFTEGGKKPEKALWLEDLETRIYNGSAMVGGIWYFGDRSLPKDSISKGPVTFVLIKDENGATKIAHTHFANY</sequence>
<evidence type="ECO:0000256" key="1">
    <source>
        <dbReference type="SAM" id="SignalP"/>
    </source>
</evidence>
<reference evidence="2" key="1">
    <citation type="submission" date="2024-05" db="EMBL/GenBank/DDBJ databases">
        <title>Pontimicrobium maritimus sp. nov., isolated form sea water.</title>
        <authorList>
            <person name="Muhammad N."/>
            <person name="Vuong T.Q."/>
            <person name="Han H.L."/>
            <person name="Kim S.-G."/>
        </authorList>
    </citation>
    <scope>NUCLEOTIDE SEQUENCE</scope>
    <source>
        <strain evidence="2">SW4</strain>
    </source>
</reference>
<feature type="signal peptide" evidence="1">
    <location>
        <begin position="1"/>
        <end position="23"/>
    </location>
</feature>
<accession>A0AAU7BU95</accession>
<evidence type="ECO:0000313" key="2">
    <source>
        <dbReference type="EMBL" id="XBG61683.1"/>
    </source>
</evidence>
<feature type="chain" id="PRO_5043571275" description="SnoaL-like domain-containing protein" evidence="1">
    <location>
        <begin position="24"/>
        <end position="164"/>
    </location>
</feature>
<protein>
    <recommendedName>
        <fullName evidence="3">SnoaL-like domain-containing protein</fullName>
    </recommendedName>
</protein>
<dbReference type="RefSeq" id="WP_347924397.1">
    <property type="nucleotide sequence ID" value="NZ_CP157199.1"/>
</dbReference>
<dbReference type="Gene3D" id="3.10.450.50">
    <property type="match status" value="1"/>
</dbReference>
<dbReference type="EMBL" id="CP157199">
    <property type="protein sequence ID" value="XBG61683.1"/>
    <property type="molecule type" value="Genomic_DNA"/>
</dbReference>
<evidence type="ECO:0008006" key="3">
    <source>
        <dbReference type="Google" id="ProtNLM"/>
    </source>
</evidence>